<accession>W7D3W4</accession>
<dbReference type="AlphaFoldDB" id="W7D3W4"/>
<sequence length="47" mass="4937">MMLPTVILVAITAIFGVGIQFVTPYVLEASDSLIDPLVYITAVLGGN</sequence>
<feature type="transmembrane region" description="Helical" evidence="1">
    <location>
        <begin position="6"/>
        <end position="27"/>
    </location>
</feature>
<protein>
    <submittedName>
        <fullName evidence="2">Na(+)/H(+) antiporter subunit D</fullName>
    </submittedName>
</protein>
<proteinExistence type="predicted"/>
<organism evidence="2 3">
    <name type="scientific">Brochothrix campestris FSL F6-1037</name>
    <dbReference type="NCBI Taxonomy" id="1265861"/>
    <lineage>
        <taxon>Bacteria</taxon>
        <taxon>Bacillati</taxon>
        <taxon>Bacillota</taxon>
        <taxon>Bacilli</taxon>
        <taxon>Bacillales</taxon>
        <taxon>Listeriaceae</taxon>
        <taxon>Brochothrix</taxon>
    </lineage>
</organism>
<name>W7D3W4_9LIST</name>
<gene>
    <name evidence="2" type="ORF">BCAMP_05900</name>
</gene>
<evidence type="ECO:0000313" key="2">
    <source>
        <dbReference type="EMBL" id="EUJ39958.1"/>
    </source>
</evidence>
<comment type="caution">
    <text evidence="2">The sequence shown here is derived from an EMBL/GenBank/DDBJ whole genome shotgun (WGS) entry which is preliminary data.</text>
</comment>
<dbReference type="Proteomes" id="UP000019243">
    <property type="component" value="Unassembled WGS sequence"/>
</dbReference>
<keyword evidence="1" id="KW-1133">Transmembrane helix</keyword>
<reference evidence="2 3" key="1">
    <citation type="submission" date="2012-12" db="EMBL/GenBank/DDBJ databases">
        <title>Novel taxa of Listeriaceae from agricultural environments in the United States.</title>
        <authorList>
            <person name="den Bakker H.C."/>
            <person name="Allred A."/>
            <person name="Warchocki S."/>
            <person name="Wright E.M."/>
            <person name="Burrell A."/>
            <person name="Nightingale K.K."/>
            <person name="Kephart D."/>
            <person name="Wiedmann M."/>
        </authorList>
    </citation>
    <scope>NUCLEOTIDE SEQUENCE [LARGE SCALE GENOMIC DNA]</scope>
    <source>
        <strain evidence="2 3">FSL F6-1037</strain>
    </source>
</reference>
<dbReference type="STRING" id="1265861.BCAMP_05900"/>
<evidence type="ECO:0000256" key="1">
    <source>
        <dbReference type="SAM" id="Phobius"/>
    </source>
</evidence>
<keyword evidence="1" id="KW-0472">Membrane</keyword>
<keyword evidence="3" id="KW-1185">Reference proteome</keyword>
<keyword evidence="1" id="KW-0812">Transmembrane</keyword>
<evidence type="ECO:0000313" key="3">
    <source>
        <dbReference type="Proteomes" id="UP000019243"/>
    </source>
</evidence>
<dbReference type="EMBL" id="AODH01000022">
    <property type="protein sequence ID" value="EUJ39958.1"/>
    <property type="molecule type" value="Genomic_DNA"/>
</dbReference>